<evidence type="ECO:0000313" key="5">
    <source>
        <dbReference type="Proteomes" id="UP000186040"/>
    </source>
</evidence>
<evidence type="ECO:0000259" key="3">
    <source>
        <dbReference type="Pfam" id="PF16751"/>
    </source>
</evidence>
<dbReference type="InterPro" id="IPR031928">
    <property type="entry name" value="RsdA_SigD-bd"/>
</dbReference>
<organism evidence="4 5">
    <name type="scientific">Actinokineospora bangkokensis</name>
    <dbReference type="NCBI Taxonomy" id="1193682"/>
    <lineage>
        <taxon>Bacteria</taxon>
        <taxon>Bacillati</taxon>
        <taxon>Actinomycetota</taxon>
        <taxon>Actinomycetes</taxon>
        <taxon>Pseudonocardiales</taxon>
        <taxon>Pseudonocardiaceae</taxon>
        <taxon>Actinokineospora</taxon>
    </lineage>
</organism>
<comment type="caution">
    <text evidence="4">The sequence shown here is derived from an EMBL/GenBank/DDBJ whole genome shotgun (WGS) entry which is preliminary data.</text>
</comment>
<sequence length="309" mass="31783">MTPVVFGGGDRRTAFEAADPDDFVDDDGAVDISLVHADDAFLDALGAALREPDRAEHDFGDDELAALLTSWRDEVDAEPIGELVDTQLAQATVLQARTRRGHRKPRLLVPFAAAAAVLAIAFTGAGLAARDAQPGDTLWSLTKVLYSDHAKSVEAAASVRNDLEIAQAAINQGRLAEAKDKLDEAEKGLPSISNEDGHGELALKHADLVSLLSPPAAGPATPPPLPAPSTVAPVTTTPPVASDPTTKPSTTQPSTPSTTTTPPPPSTTTEAPPTTTEPSTPTEESPKGETGGSGTEGAVVNEVPLGLPG</sequence>
<dbReference type="EMBL" id="MKQR01000026">
    <property type="protein sequence ID" value="OLR91137.1"/>
    <property type="molecule type" value="Genomic_DNA"/>
</dbReference>
<dbReference type="Gene3D" id="6.10.250.1300">
    <property type="match status" value="1"/>
</dbReference>
<proteinExistence type="predicted"/>
<feature type="domain" description="Anti-sigma-D factor RsdA sigma factor binding region" evidence="3">
    <location>
        <begin position="31"/>
        <end position="79"/>
    </location>
</feature>
<feature type="compositionally biased region" description="Low complexity" evidence="1">
    <location>
        <begin position="267"/>
        <end position="283"/>
    </location>
</feature>
<evidence type="ECO:0000313" key="4">
    <source>
        <dbReference type="EMBL" id="OLR91137.1"/>
    </source>
</evidence>
<feature type="region of interest" description="Disordered" evidence="1">
    <location>
        <begin position="214"/>
        <end position="309"/>
    </location>
</feature>
<name>A0A1Q9LGG1_9PSEU</name>
<keyword evidence="2" id="KW-0472">Membrane</keyword>
<dbReference type="STRING" id="1193682.BJP25_28545"/>
<accession>A0A1Q9LGG1</accession>
<keyword evidence="2" id="KW-0812">Transmembrane</keyword>
<feature type="transmembrane region" description="Helical" evidence="2">
    <location>
        <begin position="107"/>
        <end position="128"/>
    </location>
</feature>
<gene>
    <name evidence="4" type="ORF">BJP25_28545</name>
</gene>
<feature type="compositionally biased region" description="Pro residues" evidence="1">
    <location>
        <begin position="216"/>
        <end position="227"/>
    </location>
</feature>
<dbReference type="Pfam" id="PF16751">
    <property type="entry name" value="RsdA_SigD_bd"/>
    <property type="match status" value="1"/>
</dbReference>
<reference evidence="4 5" key="1">
    <citation type="submission" date="2016-10" db="EMBL/GenBank/DDBJ databases">
        <title>The Draft Genome Sequence of Actinokineospora bangkokensis 44EHWT reveals the biosynthetic pathway of antifungal compounds Thailandins with unusual extender unit butylmalonyl-CoA.</title>
        <authorList>
            <person name="Greule A."/>
            <person name="Intra B."/>
            <person name="Flemming S."/>
            <person name="Rommel M.G."/>
            <person name="Panbangred W."/>
            <person name="Bechthold A."/>
        </authorList>
    </citation>
    <scope>NUCLEOTIDE SEQUENCE [LARGE SCALE GENOMIC DNA]</scope>
    <source>
        <strain evidence="4 5">44EHW</strain>
    </source>
</reference>
<keyword evidence="5" id="KW-1185">Reference proteome</keyword>
<protein>
    <recommendedName>
        <fullName evidence="3">Anti-sigma-D factor RsdA sigma factor binding region domain-containing protein</fullName>
    </recommendedName>
</protein>
<dbReference type="AlphaFoldDB" id="A0A1Q9LGG1"/>
<dbReference type="Proteomes" id="UP000186040">
    <property type="component" value="Unassembled WGS sequence"/>
</dbReference>
<evidence type="ECO:0000256" key="1">
    <source>
        <dbReference type="SAM" id="MobiDB-lite"/>
    </source>
</evidence>
<feature type="compositionally biased region" description="Low complexity" evidence="1">
    <location>
        <begin position="228"/>
        <end position="260"/>
    </location>
</feature>
<keyword evidence="2" id="KW-1133">Transmembrane helix</keyword>
<evidence type="ECO:0000256" key="2">
    <source>
        <dbReference type="SAM" id="Phobius"/>
    </source>
</evidence>